<feature type="domain" description="RING-type" evidence="8">
    <location>
        <begin position="229"/>
        <end position="271"/>
    </location>
</feature>
<dbReference type="AlphaFoldDB" id="A0A2T9YXG2"/>
<feature type="compositionally biased region" description="Low complexity" evidence="5">
    <location>
        <begin position="288"/>
        <end position="299"/>
    </location>
</feature>
<keyword evidence="3" id="KW-0862">Zinc</keyword>
<protein>
    <recommendedName>
        <fullName evidence="8">RING-type domain-containing protein</fullName>
    </recommendedName>
</protein>
<keyword evidence="7" id="KW-0732">Signal</keyword>
<evidence type="ECO:0000256" key="4">
    <source>
        <dbReference type="PROSITE-ProRule" id="PRU00175"/>
    </source>
</evidence>
<dbReference type="GO" id="GO:0008270">
    <property type="term" value="F:zinc ion binding"/>
    <property type="evidence" value="ECO:0007669"/>
    <property type="project" value="UniProtKB-KW"/>
</dbReference>
<evidence type="ECO:0000256" key="5">
    <source>
        <dbReference type="SAM" id="MobiDB-lite"/>
    </source>
</evidence>
<feature type="signal peptide" evidence="7">
    <location>
        <begin position="1"/>
        <end position="19"/>
    </location>
</feature>
<dbReference type="Pfam" id="PF13639">
    <property type="entry name" value="zf-RING_2"/>
    <property type="match status" value="1"/>
</dbReference>
<dbReference type="OrthoDB" id="8062037at2759"/>
<proteinExistence type="predicted"/>
<dbReference type="STRING" id="61424.A0A2T9YXG2"/>
<reference evidence="9 10" key="1">
    <citation type="journal article" date="2018" name="MBio">
        <title>Comparative Genomics Reveals the Core Gene Toolbox for the Fungus-Insect Symbiosis.</title>
        <authorList>
            <person name="Wang Y."/>
            <person name="Stata M."/>
            <person name="Wang W."/>
            <person name="Stajich J.E."/>
            <person name="White M.M."/>
            <person name="Moncalvo J.M."/>
        </authorList>
    </citation>
    <scope>NUCLEOTIDE SEQUENCE [LARGE SCALE GENOMIC DNA]</scope>
    <source>
        <strain evidence="9 10">AUS-77-4</strain>
    </source>
</reference>
<dbReference type="SMART" id="SM00184">
    <property type="entry name" value="RING"/>
    <property type="match status" value="1"/>
</dbReference>
<accession>A0A2T9YXG2</accession>
<dbReference type="InterPro" id="IPR013083">
    <property type="entry name" value="Znf_RING/FYVE/PHD"/>
</dbReference>
<dbReference type="PANTHER" id="PTHR14155:SF627">
    <property type="entry name" value="OS06G0192800 PROTEIN"/>
    <property type="match status" value="1"/>
</dbReference>
<feature type="transmembrane region" description="Helical" evidence="6">
    <location>
        <begin position="124"/>
        <end position="146"/>
    </location>
</feature>
<dbReference type="EMBL" id="MBFT01000125">
    <property type="protein sequence ID" value="PVU96986.1"/>
    <property type="molecule type" value="Genomic_DNA"/>
</dbReference>
<keyword evidence="1" id="KW-0479">Metal-binding</keyword>
<evidence type="ECO:0000256" key="2">
    <source>
        <dbReference type="ARBA" id="ARBA00022771"/>
    </source>
</evidence>
<name>A0A2T9YXG2_9FUNG</name>
<evidence type="ECO:0000256" key="6">
    <source>
        <dbReference type="SAM" id="Phobius"/>
    </source>
</evidence>
<dbReference type="PANTHER" id="PTHR14155">
    <property type="entry name" value="RING FINGER DOMAIN-CONTAINING"/>
    <property type="match status" value="1"/>
</dbReference>
<keyword evidence="6" id="KW-1133">Transmembrane helix</keyword>
<dbReference type="InterPro" id="IPR053238">
    <property type="entry name" value="RING-H2_zinc_finger"/>
</dbReference>
<dbReference type="CDD" id="cd16448">
    <property type="entry name" value="RING-H2"/>
    <property type="match status" value="1"/>
</dbReference>
<feature type="chain" id="PRO_5015476312" description="RING-type domain-containing protein" evidence="7">
    <location>
        <begin position="20"/>
        <end position="305"/>
    </location>
</feature>
<dbReference type="PROSITE" id="PS50089">
    <property type="entry name" value="ZF_RING_2"/>
    <property type="match status" value="1"/>
</dbReference>
<gene>
    <name evidence="9" type="ORF">BB559_002174</name>
</gene>
<evidence type="ECO:0000256" key="3">
    <source>
        <dbReference type="ARBA" id="ARBA00022833"/>
    </source>
</evidence>
<dbReference type="SUPFAM" id="SSF57850">
    <property type="entry name" value="RING/U-box"/>
    <property type="match status" value="1"/>
</dbReference>
<keyword evidence="6" id="KW-0472">Membrane</keyword>
<evidence type="ECO:0000313" key="9">
    <source>
        <dbReference type="EMBL" id="PVU96986.1"/>
    </source>
</evidence>
<evidence type="ECO:0000256" key="7">
    <source>
        <dbReference type="SAM" id="SignalP"/>
    </source>
</evidence>
<evidence type="ECO:0000313" key="10">
    <source>
        <dbReference type="Proteomes" id="UP000245699"/>
    </source>
</evidence>
<keyword evidence="10" id="KW-1185">Reference proteome</keyword>
<keyword evidence="2 4" id="KW-0863">Zinc-finger</keyword>
<dbReference type="InterPro" id="IPR001841">
    <property type="entry name" value="Znf_RING"/>
</dbReference>
<feature type="region of interest" description="Disordered" evidence="5">
    <location>
        <begin position="284"/>
        <end position="305"/>
    </location>
</feature>
<evidence type="ECO:0000259" key="8">
    <source>
        <dbReference type="PROSITE" id="PS50089"/>
    </source>
</evidence>
<evidence type="ECO:0000256" key="1">
    <source>
        <dbReference type="ARBA" id="ARBA00022723"/>
    </source>
</evidence>
<dbReference type="Gene3D" id="3.30.40.10">
    <property type="entry name" value="Zinc/RING finger domain, C3HC4 (zinc finger)"/>
    <property type="match status" value="1"/>
</dbReference>
<comment type="caution">
    <text evidence="9">The sequence shown here is derived from an EMBL/GenBank/DDBJ whole genome shotgun (WGS) entry which is preliminary data.</text>
</comment>
<sequence length="305" mass="33826">MSLLISFVTVFLFYPFLSSSQFTSNAFPQPTPIPGPISSALPQPGQVPAQFPVSSTFFQLSTSVGPAPTPGGFSSVNGPFGTTSYFTTTGGGTCYFASFNDTTFQHCYPNYYTSSSSGNNVSSLFAGGAIAFAVFIGIGFVFTFIYRRVFRAQQQPRSNVIFNEAINRNSNKKKKIVITQEELDCYPILRLEDFISQTAKVGASLTTPPNGLEKEQPHSYIEMGEDIECMICFEKINMDDNVRVIPCYHVFHSQCLDTWLTTQSCACPTCRLDLKLDHDEDNTNNIIYQTQPPNTTTYQMPHPNN</sequence>
<dbReference type="Proteomes" id="UP000245699">
    <property type="component" value="Unassembled WGS sequence"/>
</dbReference>
<keyword evidence="6" id="KW-0812">Transmembrane</keyword>
<organism evidence="9 10">
    <name type="scientific">Furculomyces boomerangus</name>
    <dbReference type="NCBI Taxonomy" id="61424"/>
    <lineage>
        <taxon>Eukaryota</taxon>
        <taxon>Fungi</taxon>
        <taxon>Fungi incertae sedis</taxon>
        <taxon>Zoopagomycota</taxon>
        <taxon>Kickxellomycotina</taxon>
        <taxon>Harpellomycetes</taxon>
        <taxon>Harpellales</taxon>
        <taxon>Harpellaceae</taxon>
        <taxon>Furculomyces</taxon>
    </lineage>
</organism>